<dbReference type="Gene3D" id="3.80.10.10">
    <property type="entry name" value="Ribonuclease Inhibitor"/>
    <property type="match status" value="1"/>
</dbReference>
<dbReference type="SUPFAM" id="SSF52047">
    <property type="entry name" value="RNI-like"/>
    <property type="match status" value="1"/>
</dbReference>
<proteinExistence type="predicted"/>
<dbReference type="OrthoDB" id="10006739at2759"/>
<gene>
    <name evidence="1" type="ORF">VCS650_LOCUS30179</name>
</gene>
<protein>
    <recommendedName>
        <fullName evidence="3">NAD(P)(+)--arginine ADP-ribosyltransferase</fullName>
    </recommendedName>
</protein>
<name>A0A815CGY1_9BILA</name>
<dbReference type="Gene3D" id="3.90.176.10">
    <property type="entry name" value="Toxin ADP-ribosyltransferase, Chain A, domain 1"/>
    <property type="match status" value="1"/>
</dbReference>
<dbReference type="InterPro" id="IPR032675">
    <property type="entry name" value="LRR_dom_sf"/>
</dbReference>
<comment type="caution">
    <text evidence="1">The sequence shown here is derived from an EMBL/GenBank/DDBJ whole genome shotgun (WGS) entry which is preliminary data.</text>
</comment>
<dbReference type="SUPFAM" id="SSF56399">
    <property type="entry name" value="ADP-ribosylation"/>
    <property type="match status" value="1"/>
</dbReference>
<dbReference type="Proteomes" id="UP000663891">
    <property type="component" value="Unassembled WGS sequence"/>
</dbReference>
<reference evidence="1" key="1">
    <citation type="submission" date="2021-02" db="EMBL/GenBank/DDBJ databases">
        <authorList>
            <person name="Nowell W R."/>
        </authorList>
    </citation>
    <scope>NUCLEOTIDE SEQUENCE</scope>
</reference>
<accession>A0A815CGY1</accession>
<organism evidence="1 2">
    <name type="scientific">Adineta steineri</name>
    <dbReference type="NCBI Taxonomy" id="433720"/>
    <lineage>
        <taxon>Eukaryota</taxon>
        <taxon>Metazoa</taxon>
        <taxon>Spiralia</taxon>
        <taxon>Gnathifera</taxon>
        <taxon>Rotifera</taxon>
        <taxon>Eurotatoria</taxon>
        <taxon>Bdelloidea</taxon>
        <taxon>Adinetida</taxon>
        <taxon>Adinetidae</taxon>
        <taxon>Adineta</taxon>
    </lineage>
</organism>
<evidence type="ECO:0008006" key="3">
    <source>
        <dbReference type="Google" id="ProtNLM"/>
    </source>
</evidence>
<dbReference type="EMBL" id="CAJNON010000484">
    <property type="protein sequence ID" value="CAF1285007.1"/>
    <property type="molecule type" value="Genomic_DNA"/>
</dbReference>
<sequence>MSARVIKPDFITDNECYINCPNKRTAYEWHLNDRNDFALKKAKKFRLQYQKLYVARHWLVTVLLRLNTTVNDLVYAIRKGYLDDINMLADPTVWEGIIEDLKTASAEDEPMYILRAYTRSQTFSKQINSDMAKDTYHELKLYCTPLNCNVLARTQDGIQAFVAILFHPKLDKYLSKGNFNVYRGSIIDNASVLEGYENGSIIITTTFLSTSKDLAVAEVFADPDSKQTNQISLLCEYNIHNYRRTALEMKPISNKPYEEEVLIYPYVPFQIRDSGWYLKSNEKRFPYDPSKIENIIHPDNYSRLQSLVLPNASSKLIQLIFHGAFPRLKICHLGRCKSIIFSCSMTIQLQNLRQLTVRGQQGHLLEKILLVCPCLVYLDFSCDSYVPAFHFINHCFPSMKYLRLGLLKNFFFHNGQFIFLLSLFPNLSQFHLTVGQCRYHIETIKIQEIANNLHQQCPLLKILVLCIYMKGYMRCSSFIGSFKEITKMHSLFNYVEKCDSRLTITSHGFNPHSVYTYRYTRPSCT</sequence>
<evidence type="ECO:0000313" key="2">
    <source>
        <dbReference type="Proteomes" id="UP000663891"/>
    </source>
</evidence>
<evidence type="ECO:0000313" key="1">
    <source>
        <dbReference type="EMBL" id="CAF1285007.1"/>
    </source>
</evidence>
<dbReference type="AlphaFoldDB" id="A0A815CGY1"/>